<evidence type="ECO:0000313" key="2">
    <source>
        <dbReference type="EMBL" id="MEW5289372.1"/>
    </source>
</evidence>
<dbReference type="Proteomes" id="UP001554567">
    <property type="component" value="Unassembled WGS sequence"/>
</dbReference>
<dbReference type="InterPro" id="IPR010846">
    <property type="entry name" value="AmiA-like"/>
</dbReference>
<dbReference type="PROSITE" id="PS51257">
    <property type="entry name" value="PROKAR_LIPOPROTEIN"/>
    <property type="match status" value="1"/>
</dbReference>
<feature type="chain" id="PRO_5045454221" evidence="1">
    <location>
        <begin position="22"/>
        <end position="263"/>
    </location>
</feature>
<comment type="caution">
    <text evidence="2">The sequence shown here is derived from an EMBL/GenBank/DDBJ whole genome shotgun (WGS) entry which is preliminary data.</text>
</comment>
<dbReference type="EMBL" id="JBFKZN010000004">
    <property type="protein sequence ID" value="MEW5289372.1"/>
    <property type="molecule type" value="Genomic_DNA"/>
</dbReference>
<dbReference type="Gene3D" id="1.10.3670.10">
    <property type="entry name" value="Putative xylanase like domain"/>
    <property type="match status" value="1"/>
</dbReference>
<evidence type="ECO:0000256" key="1">
    <source>
        <dbReference type="SAM" id="SignalP"/>
    </source>
</evidence>
<name>A0ABV3N0M9_9GAMM</name>
<keyword evidence="1" id="KW-0732">Signal</keyword>
<keyword evidence="3" id="KW-1185">Reference proteome</keyword>
<dbReference type="RefSeq" id="WP_261640587.1">
    <property type="nucleotide sequence ID" value="NZ_JBFKZN010000004.1"/>
</dbReference>
<feature type="signal peptide" evidence="1">
    <location>
        <begin position="1"/>
        <end position="21"/>
    </location>
</feature>
<reference evidence="2 3" key="1">
    <citation type="submission" date="2024-07" db="EMBL/GenBank/DDBJ databases">
        <authorList>
            <person name="Dulla G.F.J."/>
            <person name="Delorm J.G."/>
        </authorList>
    </citation>
    <scope>NUCLEOTIDE SEQUENCE [LARGE SCALE GENOMIC DNA]</scope>
    <source>
        <strain evidence="2 3">JGD 233</strain>
    </source>
</reference>
<dbReference type="SUPFAM" id="SSF54001">
    <property type="entry name" value="Cysteine proteinases"/>
    <property type="match status" value="1"/>
</dbReference>
<organism evidence="2 3">
    <name type="scientific">Erwinia papayae</name>
    <dbReference type="NCBI Taxonomy" id="206499"/>
    <lineage>
        <taxon>Bacteria</taxon>
        <taxon>Pseudomonadati</taxon>
        <taxon>Pseudomonadota</taxon>
        <taxon>Gammaproteobacteria</taxon>
        <taxon>Enterobacterales</taxon>
        <taxon>Erwiniaceae</taxon>
        <taxon>Erwinia</taxon>
    </lineage>
</organism>
<dbReference type="Pfam" id="PF07313">
    <property type="entry name" value="AmiA-like"/>
    <property type="match status" value="1"/>
</dbReference>
<evidence type="ECO:0000313" key="3">
    <source>
        <dbReference type="Proteomes" id="UP001554567"/>
    </source>
</evidence>
<dbReference type="InterPro" id="IPR038765">
    <property type="entry name" value="Papain-like_cys_pep_sf"/>
</dbReference>
<sequence>MKMKSALFLTLALTACSSVHSAWQTRTDPFTTQQAAKIIDNTVVPEGSSTQGERIEQISAYFLGTPYQSDTLSGSATQPEVLVADFNGVDCFTLIDYVNALSHSQKPDDFLPQLIKTRYIDSKVDYLHRKHFFTDWFATMPRNATDVTTLISQDYVTVRKNLNRKSDGGEFISGLGTVPREINYIAGAHINQSVLDNLRTGDFIGVYSPIAGLDVSHVGIVIKKDGKVWFRNASSLDKNQKVVDSPLLDYMKSKPGIIVLRAL</sequence>
<gene>
    <name evidence="2" type="ORF">ABW286_09290</name>
</gene>
<protein>
    <submittedName>
        <fullName evidence="2">DUF1460 domain-containing protein</fullName>
    </submittedName>
</protein>
<accession>A0ABV3N0M9</accession>
<proteinExistence type="predicted"/>
<dbReference type="Gene3D" id="2.30.260.10">
    <property type="entry name" value="putative xylanase like domain"/>
    <property type="match status" value="1"/>
</dbReference>